<sequence>MKDLGLGTCLGFELEHCANFRAKMSLPHEIKSVSKSIDELLSIDGIQPAILEYPVTIIEDEPMEVTAAEKPKTEQVRMKTTTTRTLSVEQQIFFKEIMETIMGSDETKRTHFLLGLSVGISYLESLFGLPVRHVAGNYLFLG</sequence>
<dbReference type="WBParaSite" id="PDA_v2.g3010.t1">
    <property type="protein sequence ID" value="PDA_v2.g3010.t1"/>
    <property type="gene ID" value="PDA_v2.g3010"/>
</dbReference>
<keyword evidence="1" id="KW-1185">Reference proteome</keyword>
<dbReference type="Proteomes" id="UP000887578">
    <property type="component" value="Unplaced"/>
</dbReference>
<name>A0A914QK98_9BILA</name>
<protein>
    <submittedName>
        <fullName evidence="2">Uncharacterized protein</fullName>
    </submittedName>
</protein>
<dbReference type="AlphaFoldDB" id="A0A914QK98"/>
<reference evidence="2" key="1">
    <citation type="submission" date="2022-11" db="UniProtKB">
        <authorList>
            <consortium name="WormBaseParasite"/>
        </authorList>
    </citation>
    <scope>IDENTIFICATION</scope>
</reference>
<proteinExistence type="predicted"/>
<evidence type="ECO:0000313" key="2">
    <source>
        <dbReference type="WBParaSite" id="PDA_v2.g3010.t1"/>
    </source>
</evidence>
<accession>A0A914QK98</accession>
<evidence type="ECO:0000313" key="1">
    <source>
        <dbReference type="Proteomes" id="UP000887578"/>
    </source>
</evidence>
<organism evidence="1 2">
    <name type="scientific">Panagrolaimus davidi</name>
    <dbReference type="NCBI Taxonomy" id="227884"/>
    <lineage>
        <taxon>Eukaryota</taxon>
        <taxon>Metazoa</taxon>
        <taxon>Ecdysozoa</taxon>
        <taxon>Nematoda</taxon>
        <taxon>Chromadorea</taxon>
        <taxon>Rhabditida</taxon>
        <taxon>Tylenchina</taxon>
        <taxon>Panagrolaimomorpha</taxon>
        <taxon>Panagrolaimoidea</taxon>
        <taxon>Panagrolaimidae</taxon>
        <taxon>Panagrolaimus</taxon>
    </lineage>
</organism>